<evidence type="ECO:0000256" key="1">
    <source>
        <dbReference type="SAM" id="SignalP"/>
    </source>
</evidence>
<reference evidence="3" key="1">
    <citation type="submission" date="2016-10" db="EMBL/GenBank/DDBJ databases">
        <authorList>
            <person name="Varghese N."/>
            <person name="Submissions S."/>
        </authorList>
    </citation>
    <scope>NUCLEOTIDE SEQUENCE [LARGE SCALE GENOMIC DNA]</scope>
    <source>
        <strain evidence="3">N6PO6</strain>
    </source>
</reference>
<gene>
    <name evidence="2" type="ORF">SAMN05216516_105137</name>
</gene>
<dbReference type="RefSeq" id="WP_092877500.1">
    <property type="nucleotide sequence ID" value="NZ_FOVC01000005.1"/>
</dbReference>
<keyword evidence="1" id="KW-0732">Signal</keyword>
<dbReference type="Proteomes" id="UP000242222">
    <property type="component" value="Unassembled WGS sequence"/>
</dbReference>
<dbReference type="AlphaFoldDB" id="A0A1I4Y2L9"/>
<name>A0A1I4Y2L9_9GAMM</name>
<dbReference type="EMBL" id="FOVC01000005">
    <property type="protein sequence ID" value="SFN31739.1"/>
    <property type="molecule type" value="Genomic_DNA"/>
</dbReference>
<accession>A0A1I4Y2L9</accession>
<feature type="signal peptide" evidence="1">
    <location>
        <begin position="1"/>
        <end position="23"/>
    </location>
</feature>
<proteinExistence type="predicted"/>
<organism evidence="2 3">
    <name type="scientific">Izhakiella capsodis</name>
    <dbReference type="NCBI Taxonomy" id="1367852"/>
    <lineage>
        <taxon>Bacteria</taxon>
        <taxon>Pseudomonadati</taxon>
        <taxon>Pseudomonadota</taxon>
        <taxon>Gammaproteobacteria</taxon>
        <taxon>Enterobacterales</taxon>
        <taxon>Erwiniaceae</taxon>
        <taxon>Izhakiella</taxon>
    </lineage>
</organism>
<evidence type="ECO:0008006" key="4">
    <source>
        <dbReference type="Google" id="ProtNLM"/>
    </source>
</evidence>
<keyword evidence="3" id="KW-1185">Reference proteome</keyword>
<dbReference type="OrthoDB" id="6046808at2"/>
<dbReference type="STRING" id="1367852.SAMN05216516_105137"/>
<evidence type="ECO:0000313" key="3">
    <source>
        <dbReference type="Proteomes" id="UP000242222"/>
    </source>
</evidence>
<protein>
    <recommendedName>
        <fullName evidence="4">Type 1 fimbrial protein</fullName>
    </recommendedName>
</protein>
<feature type="chain" id="PRO_5017414150" description="Type 1 fimbrial protein" evidence="1">
    <location>
        <begin position="24"/>
        <end position="103"/>
    </location>
</feature>
<sequence length="103" mass="11051">MKLIAIRILCTALAFVNTNTVLASSGEIGHGIIHFTGSIVEPVCEISHTDTHISSHCMRDGKTAVKTVSIAAADRTLPAETGQVETTWLNPERTLAIMTVSYN</sequence>
<evidence type="ECO:0000313" key="2">
    <source>
        <dbReference type="EMBL" id="SFN31739.1"/>
    </source>
</evidence>